<evidence type="ECO:0000256" key="1">
    <source>
        <dbReference type="ARBA" id="ARBA00000085"/>
    </source>
</evidence>
<accession>A0ABS7CQ12</accession>
<dbReference type="InterPro" id="IPR000014">
    <property type="entry name" value="PAS"/>
</dbReference>
<evidence type="ECO:0000256" key="4">
    <source>
        <dbReference type="ARBA" id="ARBA00022679"/>
    </source>
</evidence>
<keyword evidence="9" id="KW-1185">Reference proteome</keyword>
<dbReference type="InterPro" id="IPR013655">
    <property type="entry name" value="PAS_fold_3"/>
</dbReference>
<dbReference type="CDD" id="cd00130">
    <property type="entry name" value="PAS"/>
    <property type="match status" value="2"/>
</dbReference>
<dbReference type="PANTHER" id="PTHR43304:SF1">
    <property type="entry name" value="PAC DOMAIN-CONTAINING PROTEIN"/>
    <property type="match status" value="1"/>
</dbReference>
<dbReference type="Pfam" id="PF08447">
    <property type="entry name" value="PAS_3"/>
    <property type="match status" value="2"/>
</dbReference>
<dbReference type="InterPro" id="IPR052162">
    <property type="entry name" value="Sensor_kinase/Photoreceptor"/>
</dbReference>
<proteinExistence type="predicted"/>
<organism evidence="8 9">
    <name type="scientific">Pontibacter aydingkolensis</name>
    <dbReference type="NCBI Taxonomy" id="1911536"/>
    <lineage>
        <taxon>Bacteria</taxon>
        <taxon>Pseudomonadati</taxon>
        <taxon>Bacteroidota</taxon>
        <taxon>Cytophagia</taxon>
        <taxon>Cytophagales</taxon>
        <taxon>Hymenobacteraceae</taxon>
        <taxon>Pontibacter</taxon>
    </lineage>
</organism>
<feature type="domain" description="PAC" evidence="7">
    <location>
        <begin position="347"/>
        <end position="400"/>
    </location>
</feature>
<evidence type="ECO:0000313" key="9">
    <source>
        <dbReference type="Proteomes" id="UP000813018"/>
    </source>
</evidence>
<dbReference type="InterPro" id="IPR001610">
    <property type="entry name" value="PAC"/>
</dbReference>
<dbReference type="EMBL" id="JAHYXK010000002">
    <property type="protein sequence ID" value="MBW7465936.1"/>
    <property type="molecule type" value="Genomic_DNA"/>
</dbReference>
<dbReference type="NCBIfam" id="TIGR00229">
    <property type="entry name" value="sensory_box"/>
    <property type="match status" value="2"/>
</dbReference>
<reference evidence="8 9" key="1">
    <citation type="journal article" date="2016" name="Int. J. Syst. Evol. Microbiol.">
        <title>Pontibacter aydingkolensis sp. nov., isolated from soil of a salt lake.</title>
        <authorList>
            <person name="Osman G."/>
            <person name="Zhang T."/>
            <person name="Lou K."/>
            <person name="Gao Y."/>
            <person name="Chang W."/>
            <person name="Lin Q."/>
            <person name="Yang H.M."/>
            <person name="Huo X.D."/>
            <person name="Wang N."/>
        </authorList>
    </citation>
    <scope>NUCLEOTIDE SEQUENCE [LARGE SCALE GENOMIC DNA]</scope>
    <source>
        <strain evidence="8 9">KACC 19255</strain>
    </source>
</reference>
<dbReference type="Pfam" id="PF13426">
    <property type="entry name" value="PAS_9"/>
    <property type="match status" value="1"/>
</dbReference>
<feature type="domain" description="PAS" evidence="6">
    <location>
        <begin position="147"/>
        <end position="219"/>
    </location>
</feature>
<dbReference type="PROSITE" id="PS50112">
    <property type="entry name" value="PAS"/>
    <property type="match status" value="2"/>
</dbReference>
<keyword evidence="4" id="KW-0808">Transferase</keyword>
<dbReference type="Proteomes" id="UP000813018">
    <property type="component" value="Unassembled WGS sequence"/>
</dbReference>
<protein>
    <recommendedName>
        <fullName evidence="2">histidine kinase</fullName>
        <ecNumber evidence="2">2.7.13.3</ecNumber>
    </recommendedName>
</protein>
<dbReference type="InterPro" id="IPR013656">
    <property type="entry name" value="PAS_4"/>
</dbReference>
<feature type="domain" description="PAS" evidence="6">
    <location>
        <begin position="276"/>
        <end position="344"/>
    </location>
</feature>
<dbReference type="PROSITE" id="PS50113">
    <property type="entry name" value="PAC"/>
    <property type="match status" value="2"/>
</dbReference>
<comment type="caution">
    <text evidence="8">The sequence shown here is derived from an EMBL/GenBank/DDBJ whole genome shotgun (WGS) entry which is preliminary data.</text>
</comment>
<sequence length="544" mass="62673">MHLVDNKLSSDLTLVFRAMPGLYLLLTSDFDVQDATTAYTKSIDLIPEDIIGKNIFNLFTDNPHDSYDAAKHALNTSLNHVLKYKIAHTIPLVRVDLPQHSRQGFEEKYWKVINTPILDSDGDILYILHEARDITENVRQEQLHQQNEERLAMLTNALHTVAWEYDIKKNVLTWDKQLQQVFGYAPEEMEPSRAAWDKLVHPDDFNAVQQSIAQATSLGQKIWTGEYRLRKADGTYAHVLDQGYFVYDDQNRPSRTFGTIIDLSQNKRAEVELKESDARFRQLLEHLPHMAWTADPKGKVLYFNDNWYSYTGMAKGQTSGWTSVIHPEDTADVLTTWHEAISSGNLYEMEYRIRDCINGSYRSFIERGVPMHDQNGNVTLWVGTFTDIEDQKQSLESIRLKDQQLQNILQLSPAHLCLLEGPNHICRYVSPGVYRMYGSRTYIGKTAREIWPEFEQLGFLDLLDQVYTQGNAAQLSELNVMYDRHQKGEPIEAFFNFRYQPIFNDHGLVEGVLISAVEVTELVKAKHKAEKLAQELEQKIKSAK</sequence>
<dbReference type="InterPro" id="IPR000700">
    <property type="entry name" value="PAS-assoc_C"/>
</dbReference>
<name>A0ABS7CQ12_9BACT</name>
<evidence type="ECO:0000259" key="7">
    <source>
        <dbReference type="PROSITE" id="PS50113"/>
    </source>
</evidence>
<dbReference type="SUPFAM" id="SSF55785">
    <property type="entry name" value="PYP-like sensor domain (PAS domain)"/>
    <property type="match status" value="4"/>
</dbReference>
<dbReference type="RefSeq" id="WP_219875831.1">
    <property type="nucleotide sequence ID" value="NZ_JAHYXK010000002.1"/>
</dbReference>
<dbReference type="SMART" id="SM00086">
    <property type="entry name" value="PAC"/>
    <property type="match status" value="3"/>
</dbReference>
<dbReference type="Pfam" id="PF08448">
    <property type="entry name" value="PAS_4"/>
    <property type="match status" value="1"/>
</dbReference>
<keyword evidence="3" id="KW-0597">Phosphoprotein</keyword>
<evidence type="ECO:0000259" key="6">
    <source>
        <dbReference type="PROSITE" id="PS50112"/>
    </source>
</evidence>
<evidence type="ECO:0000256" key="5">
    <source>
        <dbReference type="ARBA" id="ARBA00022777"/>
    </source>
</evidence>
<dbReference type="SMART" id="SM00091">
    <property type="entry name" value="PAS"/>
    <property type="match status" value="4"/>
</dbReference>
<dbReference type="Gene3D" id="3.30.450.20">
    <property type="entry name" value="PAS domain"/>
    <property type="match status" value="4"/>
</dbReference>
<keyword evidence="5" id="KW-0418">Kinase</keyword>
<dbReference type="InterPro" id="IPR035965">
    <property type="entry name" value="PAS-like_dom_sf"/>
</dbReference>
<evidence type="ECO:0000256" key="2">
    <source>
        <dbReference type="ARBA" id="ARBA00012438"/>
    </source>
</evidence>
<evidence type="ECO:0000313" key="8">
    <source>
        <dbReference type="EMBL" id="MBW7465936.1"/>
    </source>
</evidence>
<comment type="catalytic activity">
    <reaction evidence="1">
        <text>ATP + protein L-histidine = ADP + protein N-phospho-L-histidine.</text>
        <dbReference type="EC" id="2.7.13.3"/>
    </reaction>
</comment>
<dbReference type="EC" id="2.7.13.3" evidence="2"/>
<dbReference type="PANTHER" id="PTHR43304">
    <property type="entry name" value="PHYTOCHROME-LIKE PROTEIN CPH1"/>
    <property type="match status" value="1"/>
</dbReference>
<evidence type="ECO:0000256" key="3">
    <source>
        <dbReference type="ARBA" id="ARBA00022553"/>
    </source>
</evidence>
<gene>
    <name evidence="8" type="ORF">K0O23_02570</name>
</gene>
<feature type="domain" description="PAC" evidence="7">
    <location>
        <begin position="223"/>
        <end position="275"/>
    </location>
</feature>